<evidence type="ECO:0000313" key="3">
    <source>
        <dbReference type="Proteomes" id="UP000588098"/>
    </source>
</evidence>
<protein>
    <submittedName>
        <fullName evidence="2">Uncharacterized protein</fullName>
    </submittedName>
</protein>
<feature type="region of interest" description="Disordered" evidence="1">
    <location>
        <begin position="1"/>
        <end position="37"/>
    </location>
</feature>
<reference evidence="2 3" key="1">
    <citation type="submission" date="2020-08" db="EMBL/GenBank/DDBJ databases">
        <title>Genomic Encyclopedia of Type Strains, Phase III (KMG-III): the genomes of soil and plant-associated and newly described type strains.</title>
        <authorList>
            <person name="Whitman W."/>
        </authorList>
    </citation>
    <scope>NUCLEOTIDE SEQUENCE [LARGE SCALE GENOMIC DNA]</scope>
    <source>
        <strain evidence="2 3">CECT 8305</strain>
    </source>
</reference>
<feature type="compositionally biased region" description="Basic and acidic residues" evidence="1">
    <location>
        <begin position="1"/>
        <end position="23"/>
    </location>
</feature>
<dbReference type="AlphaFoldDB" id="A0A7W9UYP2"/>
<organism evidence="2 3">
    <name type="scientific">Streptomyces zagrosensis</name>
    <dbReference type="NCBI Taxonomy" id="1042984"/>
    <lineage>
        <taxon>Bacteria</taxon>
        <taxon>Bacillati</taxon>
        <taxon>Actinomycetota</taxon>
        <taxon>Actinomycetes</taxon>
        <taxon>Kitasatosporales</taxon>
        <taxon>Streptomycetaceae</taxon>
        <taxon>Streptomyces</taxon>
    </lineage>
</organism>
<dbReference type="EMBL" id="JACHJL010000007">
    <property type="protein sequence ID" value="MBB5936153.1"/>
    <property type="molecule type" value="Genomic_DNA"/>
</dbReference>
<name>A0A7W9UYP2_9ACTN</name>
<proteinExistence type="predicted"/>
<keyword evidence="3" id="KW-1185">Reference proteome</keyword>
<evidence type="ECO:0000313" key="2">
    <source>
        <dbReference type="EMBL" id="MBB5936153.1"/>
    </source>
</evidence>
<gene>
    <name evidence="2" type="ORF">FHS42_003228</name>
</gene>
<dbReference type="Proteomes" id="UP000588098">
    <property type="component" value="Unassembled WGS sequence"/>
</dbReference>
<accession>A0A7W9UYP2</accession>
<evidence type="ECO:0000256" key="1">
    <source>
        <dbReference type="SAM" id="MobiDB-lite"/>
    </source>
</evidence>
<comment type="caution">
    <text evidence="2">The sequence shown here is derived from an EMBL/GenBank/DDBJ whole genome shotgun (WGS) entry which is preliminary data.</text>
</comment>
<sequence>MSGGRAERAEHAEHTEHTEHTEPGRTAGRLHAMGERS</sequence>